<reference evidence="3" key="1">
    <citation type="submission" date="2017-09" db="EMBL/GenBank/DDBJ databases">
        <title>Depth-based differentiation of microbial function through sediment-hosted aquifers and enrichment of novel symbionts in the deep terrestrial subsurface.</title>
        <authorList>
            <person name="Probst A.J."/>
            <person name="Ladd B."/>
            <person name="Jarett J.K."/>
            <person name="Geller-Mcgrath D.E."/>
            <person name="Sieber C.M.K."/>
            <person name="Emerson J.B."/>
            <person name="Anantharaman K."/>
            <person name="Thomas B.C."/>
            <person name="Malmstrom R."/>
            <person name="Stieglmeier M."/>
            <person name="Klingl A."/>
            <person name="Woyke T."/>
            <person name="Ryan C.M."/>
            <person name="Banfield J.F."/>
        </authorList>
    </citation>
    <scope>NUCLEOTIDE SEQUENCE [LARGE SCALE GENOMIC DNA]</scope>
</reference>
<evidence type="ECO:0000313" key="3">
    <source>
        <dbReference type="Proteomes" id="UP000230251"/>
    </source>
</evidence>
<dbReference type="EMBL" id="PFSI01000055">
    <property type="protein sequence ID" value="PJC24236.1"/>
    <property type="molecule type" value="Genomic_DNA"/>
</dbReference>
<keyword evidence="1" id="KW-1133">Transmembrane helix</keyword>
<feature type="transmembrane region" description="Helical" evidence="1">
    <location>
        <begin position="135"/>
        <end position="152"/>
    </location>
</feature>
<feature type="transmembrane region" description="Helical" evidence="1">
    <location>
        <begin position="6"/>
        <end position="34"/>
    </location>
</feature>
<dbReference type="Proteomes" id="UP000230251">
    <property type="component" value="Unassembled WGS sequence"/>
</dbReference>
<organism evidence="2 3">
    <name type="scientific">Candidatus Uhrbacteria bacterium CG_4_9_14_0_2_um_filter_41_50</name>
    <dbReference type="NCBI Taxonomy" id="1975031"/>
    <lineage>
        <taxon>Bacteria</taxon>
        <taxon>Candidatus Uhriibacteriota</taxon>
    </lineage>
</organism>
<feature type="transmembrane region" description="Helical" evidence="1">
    <location>
        <begin position="55"/>
        <end position="73"/>
    </location>
</feature>
<keyword evidence="1" id="KW-0812">Transmembrane</keyword>
<accession>A0A2M8ENB4</accession>
<gene>
    <name evidence="2" type="ORF">CO057_03890</name>
</gene>
<dbReference type="AlphaFoldDB" id="A0A2M8ENB4"/>
<comment type="caution">
    <text evidence="2">The sequence shown here is derived from an EMBL/GenBank/DDBJ whole genome shotgun (WGS) entry which is preliminary data.</text>
</comment>
<sequence>MTITTHAAIGAVIGFSVGNPVAGFIIGMCSHFLVDMIPHGDSNLAKKFRIQKKKRGAVTFTTIDAVIAIYVILGVSNLPIPTSDVALSAAIAGSIMPDLVIGLHDLTKSKYLKWFVKLHFFFHDFFSKKYGDIKLGYAIIGQAVIVVLLLNLI</sequence>
<evidence type="ECO:0000313" key="2">
    <source>
        <dbReference type="EMBL" id="PJC24236.1"/>
    </source>
</evidence>
<keyword evidence="1" id="KW-0472">Membrane</keyword>
<protein>
    <submittedName>
        <fullName evidence="2">Uncharacterized protein</fullName>
    </submittedName>
</protein>
<evidence type="ECO:0000256" key="1">
    <source>
        <dbReference type="SAM" id="Phobius"/>
    </source>
</evidence>
<name>A0A2M8ENB4_9BACT</name>
<proteinExistence type="predicted"/>
<feature type="transmembrane region" description="Helical" evidence="1">
    <location>
        <begin position="85"/>
        <end position="103"/>
    </location>
</feature>